<dbReference type="GO" id="GO:0051539">
    <property type="term" value="F:4 iron, 4 sulfur cluster binding"/>
    <property type="evidence" value="ECO:0007669"/>
    <property type="project" value="UniProtKB-KW"/>
</dbReference>
<dbReference type="InterPro" id="IPR006158">
    <property type="entry name" value="Cobalamin-bd"/>
</dbReference>
<keyword evidence="5" id="KW-0479">Metal-binding</keyword>
<reference evidence="10" key="1">
    <citation type="journal article" date="2020" name="mSystems">
        <title>Genome- and Community-Level Interaction Insights into Carbon Utilization and Element Cycling Functions of Hydrothermarchaeota in Hydrothermal Sediment.</title>
        <authorList>
            <person name="Zhou Z."/>
            <person name="Liu Y."/>
            <person name="Xu W."/>
            <person name="Pan J."/>
            <person name="Luo Z.H."/>
            <person name="Li M."/>
        </authorList>
    </citation>
    <scope>NUCLEOTIDE SEQUENCE [LARGE SCALE GENOMIC DNA]</scope>
    <source>
        <strain evidence="10">SpSt-87</strain>
    </source>
</reference>
<dbReference type="InterPro" id="IPR023404">
    <property type="entry name" value="rSAM_horseshoe"/>
</dbReference>
<dbReference type="InterPro" id="IPR051198">
    <property type="entry name" value="BchE-like"/>
</dbReference>
<dbReference type="InterPro" id="IPR058240">
    <property type="entry name" value="rSAM_sf"/>
</dbReference>
<dbReference type="Gene3D" id="3.80.30.20">
    <property type="entry name" value="tm_1862 like domain"/>
    <property type="match status" value="1"/>
</dbReference>
<dbReference type="PROSITE" id="PS51332">
    <property type="entry name" value="B12_BINDING"/>
    <property type="match status" value="1"/>
</dbReference>
<organism evidence="10">
    <name type="scientific">Archaeoglobus fulgidus</name>
    <dbReference type="NCBI Taxonomy" id="2234"/>
    <lineage>
        <taxon>Archaea</taxon>
        <taxon>Methanobacteriati</taxon>
        <taxon>Methanobacteriota</taxon>
        <taxon>Archaeoglobi</taxon>
        <taxon>Archaeoglobales</taxon>
        <taxon>Archaeoglobaceae</taxon>
        <taxon>Archaeoglobus</taxon>
    </lineage>
</organism>
<dbReference type="SUPFAM" id="SSF102114">
    <property type="entry name" value="Radical SAM enzymes"/>
    <property type="match status" value="1"/>
</dbReference>
<dbReference type="Pfam" id="PF02310">
    <property type="entry name" value="B12-binding"/>
    <property type="match status" value="1"/>
</dbReference>
<sequence>MNVSLVNPNAAVEVVKRLGISAPPLGLGYLAATLKEKGFRVQIIDDLVEKLGFEKLLRRLKNSEIVGITSTTATFNSALRYARMIKERLDAFIIMGGVHVTFRPFDALKHDFVDAVCIGEGEETVVEVAERVEAGKSLEGVRGIIYKNEGKIADNGPRQFIEDIDSLPFPAFELMPLEKYTLLGQKLEYFPMITSRGCPFACRYCSSSLFFGRKFRARCAENVVDEMEWLVEKFGAKHIAFEDDTFTLNRKRVFEICDEIKSRGIYVEWSCSSRVDTINEEMLHKMKEAGCSAIYYGVESANKEILNKYYRKRIKLDVVKKAVEITKKVGIETICSFIIGAPHETKKDVKETLRLAIKLNPDYAQFSILTPYPGTEIYEEAKEKGLILTENFDEYTAGKPVLKNFYMTPEEISKLLKYCYLRFYLRPSFLWRQIRKGNLRVVFEILMRAVKREREKREGEIERIHDHFKRPAI</sequence>
<dbReference type="CDD" id="cd02068">
    <property type="entry name" value="radical_SAM_B12_BD"/>
    <property type="match status" value="1"/>
</dbReference>
<dbReference type="CDD" id="cd01335">
    <property type="entry name" value="Radical_SAM"/>
    <property type="match status" value="1"/>
</dbReference>
<evidence type="ECO:0000256" key="4">
    <source>
        <dbReference type="ARBA" id="ARBA00022691"/>
    </source>
</evidence>
<dbReference type="PANTHER" id="PTHR43409:SF7">
    <property type="entry name" value="BLL1977 PROTEIN"/>
    <property type="match status" value="1"/>
</dbReference>
<evidence type="ECO:0000259" key="9">
    <source>
        <dbReference type="PROSITE" id="PS51918"/>
    </source>
</evidence>
<dbReference type="InterPro" id="IPR034466">
    <property type="entry name" value="Methyltransferase_Class_B"/>
</dbReference>
<keyword evidence="7" id="KW-0411">Iron-sulfur</keyword>
<dbReference type="EMBL" id="DTLB01000016">
    <property type="protein sequence ID" value="HFW31929.1"/>
    <property type="molecule type" value="Genomic_DNA"/>
</dbReference>
<dbReference type="SFLD" id="SFLDG01082">
    <property type="entry name" value="B12-binding_domain_containing"/>
    <property type="match status" value="1"/>
</dbReference>
<evidence type="ECO:0000256" key="1">
    <source>
        <dbReference type="ARBA" id="ARBA00001966"/>
    </source>
</evidence>
<keyword evidence="6" id="KW-0408">Iron</keyword>
<evidence type="ECO:0000256" key="6">
    <source>
        <dbReference type="ARBA" id="ARBA00023004"/>
    </source>
</evidence>
<comment type="cofactor">
    <cofactor evidence="1">
        <name>[4Fe-4S] cluster</name>
        <dbReference type="ChEBI" id="CHEBI:49883"/>
    </cofactor>
</comment>
<evidence type="ECO:0000259" key="8">
    <source>
        <dbReference type="PROSITE" id="PS51332"/>
    </source>
</evidence>
<feature type="domain" description="B12-binding" evidence="8">
    <location>
        <begin position="10"/>
        <end position="139"/>
    </location>
</feature>
<keyword evidence="4" id="KW-0949">S-adenosyl-L-methionine</keyword>
<proteinExistence type="predicted"/>
<dbReference type="PANTHER" id="PTHR43409">
    <property type="entry name" value="ANAEROBIC MAGNESIUM-PROTOPORPHYRIN IX MONOMETHYL ESTER CYCLASE-RELATED"/>
    <property type="match status" value="1"/>
</dbReference>
<dbReference type="Gene3D" id="3.40.50.280">
    <property type="entry name" value="Cobalamin-binding domain"/>
    <property type="match status" value="1"/>
</dbReference>
<evidence type="ECO:0000256" key="5">
    <source>
        <dbReference type="ARBA" id="ARBA00022723"/>
    </source>
</evidence>
<protein>
    <submittedName>
        <fullName evidence="10">Radical SAM protein</fullName>
    </submittedName>
</protein>
<comment type="caution">
    <text evidence="10">The sequence shown here is derived from an EMBL/GenBank/DDBJ whole genome shotgun (WGS) entry which is preliminary data.</text>
</comment>
<feature type="domain" description="Radical SAM core" evidence="9">
    <location>
        <begin position="182"/>
        <end position="399"/>
    </location>
</feature>
<dbReference type="InterPro" id="IPR006638">
    <property type="entry name" value="Elp3/MiaA/NifB-like_rSAM"/>
</dbReference>
<keyword evidence="3" id="KW-0808">Transferase</keyword>
<evidence type="ECO:0000256" key="3">
    <source>
        <dbReference type="ARBA" id="ARBA00022679"/>
    </source>
</evidence>
<dbReference type="SFLD" id="SFLDG01123">
    <property type="entry name" value="methyltransferase_(Class_B)"/>
    <property type="match status" value="1"/>
</dbReference>
<dbReference type="GO" id="GO:0003824">
    <property type="term" value="F:catalytic activity"/>
    <property type="evidence" value="ECO:0007669"/>
    <property type="project" value="InterPro"/>
</dbReference>
<dbReference type="SFLD" id="SFLDS00029">
    <property type="entry name" value="Radical_SAM"/>
    <property type="match status" value="1"/>
</dbReference>
<dbReference type="AlphaFoldDB" id="A0A7C3RLR3"/>
<evidence type="ECO:0000256" key="2">
    <source>
        <dbReference type="ARBA" id="ARBA00022603"/>
    </source>
</evidence>
<evidence type="ECO:0000256" key="7">
    <source>
        <dbReference type="ARBA" id="ARBA00023014"/>
    </source>
</evidence>
<dbReference type="PROSITE" id="PS51918">
    <property type="entry name" value="RADICAL_SAM"/>
    <property type="match status" value="1"/>
</dbReference>
<evidence type="ECO:0000313" key="10">
    <source>
        <dbReference type="EMBL" id="HFW31929.1"/>
    </source>
</evidence>
<accession>A0A7C3RLR3</accession>
<name>A0A7C3RLR3_ARCFL</name>
<dbReference type="SMART" id="SM00729">
    <property type="entry name" value="Elp3"/>
    <property type="match status" value="1"/>
</dbReference>
<dbReference type="Pfam" id="PF04055">
    <property type="entry name" value="Radical_SAM"/>
    <property type="match status" value="1"/>
</dbReference>
<gene>
    <name evidence="10" type="ORF">ENW66_03115</name>
</gene>
<dbReference type="InterPro" id="IPR007197">
    <property type="entry name" value="rSAM"/>
</dbReference>
<dbReference type="GO" id="GO:0046872">
    <property type="term" value="F:metal ion binding"/>
    <property type="evidence" value="ECO:0007669"/>
    <property type="project" value="UniProtKB-KW"/>
</dbReference>
<dbReference type="GO" id="GO:0031419">
    <property type="term" value="F:cobalamin binding"/>
    <property type="evidence" value="ECO:0007669"/>
    <property type="project" value="InterPro"/>
</dbReference>
<keyword evidence="2" id="KW-0489">Methyltransferase</keyword>